<comment type="caution">
    <text evidence="4">The sequence shown here is derived from an EMBL/GenBank/DDBJ whole genome shotgun (WGS) entry which is preliminary data.</text>
</comment>
<evidence type="ECO:0000313" key="4">
    <source>
        <dbReference type="EMBL" id="KAH7021235.1"/>
    </source>
</evidence>
<evidence type="ECO:0008006" key="6">
    <source>
        <dbReference type="Google" id="ProtNLM"/>
    </source>
</evidence>
<feature type="repeat" description="PPR" evidence="2">
    <location>
        <begin position="364"/>
        <end position="398"/>
    </location>
</feature>
<feature type="compositionally biased region" description="Polar residues" evidence="3">
    <location>
        <begin position="37"/>
        <end position="52"/>
    </location>
</feature>
<name>A0A9P9BI55_9PEZI</name>
<dbReference type="NCBIfam" id="TIGR00756">
    <property type="entry name" value="PPR"/>
    <property type="match status" value="2"/>
</dbReference>
<dbReference type="AlphaFoldDB" id="A0A9P9BI55"/>
<dbReference type="PANTHER" id="PTHR47942">
    <property type="entry name" value="TETRATRICOPEPTIDE REPEAT (TPR)-LIKE SUPERFAMILY PROTEIN-RELATED"/>
    <property type="match status" value="1"/>
</dbReference>
<organism evidence="4 5">
    <name type="scientific">Microdochium trichocladiopsis</name>
    <dbReference type="NCBI Taxonomy" id="1682393"/>
    <lineage>
        <taxon>Eukaryota</taxon>
        <taxon>Fungi</taxon>
        <taxon>Dikarya</taxon>
        <taxon>Ascomycota</taxon>
        <taxon>Pezizomycotina</taxon>
        <taxon>Sordariomycetes</taxon>
        <taxon>Xylariomycetidae</taxon>
        <taxon>Xylariales</taxon>
        <taxon>Microdochiaceae</taxon>
        <taxon>Microdochium</taxon>
    </lineage>
</organism>
<sequence length="594" mass="67328">MRHSARHQVVRSLVAAGRGCTTPPAVRSGLVLGRPPTQRSSDRGTSMATTSARPLAANFFTRQHPITARRNHAAHAAASSPIYNSRRPSDHREHQLRHHPLPRSMPSTRELLDFVDYIDDDTVEDHLEFLNDPYRHRHAVADGPNITISDDPEDVNMQSYNQYQVQDPDQMRRVEDLADGVLQRLSKPNSITLDEVWALYQSIPQPRVSPLPASLRHALLAALGRVSRKNYKNMLRYLAVIGDVKTAGFALQPWEWNTAMSFASRYVATTSAVELESAIRTWEEMERVSGVTATDVTFNILFDAASKAGCFSLAEMLYEEMLRRHHRFSRYHHVTLIHFFGLKGDSSGIRAAYREMVRSGEIIDSIVLNCVIAGLLRCGEESSAMEVYEKMKARHIRSKNIPDRNYRLQKSITKVLMMFAKVGKTYPDMHPNFQKSALLAPDFSTYRIMINHYGVVVGDLSKVAQFLDEMKWFRVPLHGAIFLALFKGFSVHGGESGDWTAKRLQSVWEAFQEAMDTGAGGLHISTWMAMYILRAFSLVSTREEMLDIYEALRSRWDLDAANTKFMLDFFGRLVDSKKTHALKGLGTRHTYLAP</sequence>
<dbReference type="RefSeq" id="XP_046007436.1">
    <property type="nucleotide sequence ID" value="XM_046155301.1"/>
</dbReference>
<proteinExistence type="predicted"/>
<dbReference type="InterPro" id="IPR051222">
    <property type="entry name" value="PPR/CCM1_RNA-binding"/>
</dbReference>
<feature type="repeat" description="PPR" evidence="2">
    <location>
        <begin position="294"/>
        <end position="328"/>
    </location>
</feature>
<feature type="region of interest" description="Disordered" evidence="3">
    <location>
        <begin position="19"/>
        <end position="54"/>
    </location>
</feature>
<evidence type="ECO:0000313" key="5">
    <source>
        <dbReference type="Proteomes" id="UP000756346"/>
    </source>
</evidence>
<dbReference type="GeneID" id="70184847"/>
<dbReference type="PANTHER" id="PTHR47942:SF78">
    <property type="entry name" value="PENTATRICOPEPTIDE REPEAT PROTEIN (AFU_ORTHOLOGUE AFUA_4G07240)"/>
    <property type="match status" value="1"/>
</dbReference>
<dbReference type="InterPro" id="IPR002885">
    <property type="entry name" value="PPR_rpt"/>
</dbReference>
<gene>
    <name evidence="4" type="ORF">B0I36DRAFT_334080</name>
</gene>
<keyword evidence="1" id="KW-0677">Repeat</keyword>
<evidence type="ECO:0000256" key="2">
    <source>
        <dbReference type="PROSITE-ProRule" id="PRU00708"/>
    </source>
</evidence>
<reference evidence="4" key="1">
    <citation type="journal article" date="2021" name="Nat. Commun.">
        <title>Genetic determinants of endophytism in the Arabidopsis root mycobiome.</title>
        <authorList>
            <person name="Mesny F."/>
            <person name="Miyauchi S."/>
            <person name="Thiergart T."/>
            <person name="Pickel B."/>
            <person name="Atanasova L."/>
            <person name="Karlsson M."/>
            <person name="Huettel B."/>
            <person name="Barry K.W."/>
            <person name="Haridas S."/>
            <person name="Chen C."/>
            <person name="Bauer D."/>
            <person name="Andreopoulos W."/>
            <person name="Pangilinan J."/>
            <person name="LaButti K."/>
            <person name="Riley R."/>
            <person name="Lipzen A."/>
            <person name="Clum A."/>
            <person name="Drula E."/>
            <person name="Henrissat B."/>
            <person name="Kohler A."/>
            <person name="Grigoriev I.V."/>
            <person name="Martin F.M."/>
            <person name="Hacquard S."/>
        </authorList>
    </citation>
    <scope>NUCLEOTIDE SEQUENCE</scope>
    <source>
        <strain evidence="4">MPI-CAGE-CH-0230</strain>
    </source>
</reference>
<dbReference type="InterPro" id="IPR011990">
    <property type="entry name" value="TPR-like_helical_dom_sf"/>
</dbReference>
<protein>
    <recommendedName>
        <fullName evidence="6">Pentatricopeptide repeat protein</fullName>
    </recommendedName>
</protein>
<dbReference type="PROSITE" id="PS51375">
    <property type="entry name" value="PPR"/>
    <property type="match status" value="2"/>
</dbReference>
<keyword evidence="5" id="KW-1185">Reference proteome</keyword>
<evidence type="ECO:0000256" key="1">
    <source>
        <dbReference type="ARBA" id="ARBA00022737"/>
    </source>
</evidence>
<dbReference type="Pfam" id="PF01535">
    <property type="entry name" value="PPR"/>
    <property type="match status" value="2"/>
</dbReference>
<accession>A0A9P9BI55</accession>
<feature type="region of interest" description="Disordered" evidence="3">
    <location>
        <begin position="69"/>
        <end position="104"/>
    </location>
</feature>
<evidence type="ECO:0000256" key="3">
    <source>
        <dbReference type="SAM" id="MobiDB-lite"/>
    </source>
</evidence>
<dbReference type="Gene3D" id="1.25.40.10">
    <property type="entry name" value="Tetratricopeptide repeat domain"/>
    <property type="match status" value="2"/>
</dbReference>
<dbReference type="OrthoDB" id="1908178at2759"/>
<dbReference type="Proteomes" id="UP000756346">
    <property type="component" value="Unassembled WGS sequence"/>
</dbReference>
<dbReference type="EMBL" id="JAGTJQ010000010">
    <property type="protein sequence ID" value="KAH7021235.1"/>
    <property type="molecule type" value="Genomic_DNA"/>
</dbReference>